<keyword evidence="4 13" id="KW-0894">Sodium channel</keyword>
<keyword evidence="6 14" id="KW-1133">Transmembrane helix</keyword>
<dbReference type="Gene3D" id="2.60.470.10">
    <property type="entry name" value="Acid-sensing ion channels like domains"/>
    <property type="match status" value="1"/>
</dbReference>
<proteinExistence type="inferred from homology"/>
<reference evidence="15 16" key="2">
    <citation type="submission" date="2018-11" db="EMBL/GenBank/DDBJ databases">
        <authorList>
            <consortium name="Pathogen Informatics"/>
        </authorList>
    </citation>
    <scope>NUCLEOTIDE SEQUENCE [LARGE SCALE GENOMIC DNA]</scope>
</reference>
<dbReference type="AlphaFoldDB" id="A0A183IIR2"/>
<evidence type="ECO:0000256" key="5">
    <source>
        <dbReference type="ARBA" id="ARBA00022692"/>
    </source>
</evidence>
<evidence type="ECO:0000313" key="17">
    <source>
        <dbReference type="WBParaSite" id="SBAD_0000366601-mRNA-1"/>
    </source>
</evidence>
<dbReference type="OrthoDB" id="5874059at2759"/>
<dbReference type="InterPro" id="IPR001873">
    <property type="entry name" value="ENaC"/>
</dbReference>
<keyword evidence="9 14" id="KW-0472">Membrane</keyword>
<keyword evidence="16" id="KW-1185">Reference proteome</keyword>
<name>A0A183IIR2_9BILA</name>
<evidence type="ECO:0000256" key="1">
    <source>
        <dbReference type="ARBA" id="ARBA00004141"/>
    </source>
</evidence>
<keyword evidence="12 13" id="KW-0407">Ion channel</keyword>
<evidence type="ECO:0000256" key="4">
    <source>
        <dbReference type="ARBA" id="ARBA00022461"/>
    </source>
</evidence>
<organism evidence="17">
    <name type="scientific">Soboliphyme baturini</name>
    <dbReference type="NCBI Taxonomy" id="241478"/>
    <lineage>
        <taxon>Eukaryota</taxon>
        <taxon>Metazoa</taxon>
        <taxon>Ecdysozoa</taxon>
        <taxon>Nematoda</taxon>
        <taxon>Enoplea</taxon>
        <taxon>Dorylaimia</taxon>
        <taxon>Dioctophymatida</taxon>
        <taxon>Dioctophymatoidea</taxon>
        <taxon>Soboliphymatidae</taxon>
        <taxon>Soboliphyme</taxon>
    </lineage>
</organism>
<feature type="transmembrane region" description="Helical" evidence="14">
    <location>
        <begin position="499"/>
        <end position="524"/>
    </location>
</feature>
<evidence type="ECO:0000256" key="2">
    <source>
        <dbReference type="ARBA" id="ARBA00007193"/>
    </source>
</evidence>
<comment type="subcellular location">
    <subcellularLocation>
        <location evidence="1">Membrane</location>
        <topology evidence="1">Multi-pass membrane protein</topology>
    </subcellularLocation>
</comment>
<dbReference type="PANTHER" id="PTHR11690">
    <property type="entry name" value="AMILORIDE-SENSITIVE SODIUM CHANNEL-RELATED"/>
    <property type="match status" value="1"/>
</dbReference>
<reference evidence="17" key="1">
    <citation type="submission" date="2016-06" db="UniProtKB">
        <authorList>
            <consortium name="WormBaseParasite"/>
        </authorList>
    </citation>
    <scope>IDENTIFICATION</scope>
</reference>
<dbReference type="EMBL" id="UZAM01007785">
    <property type="protein sequence ID" value="VDP01386.1"/>
    <property type="molecule type" value="Genomic_DNA"/>
</dbReference>
<keyword evidence="10" id="KW-0325">Glycoprotein</keyword>
<dbReference type="GO" id="GO:0005886">
    <property type="term" value="C:plasma membrane"/>
    <property type="evidence" value="ECO:0007669"/>
    <property type="project" value="TreeGrafter"/>
</dbReference>
<evidence type="ECO:0000256" key="6">
    <source>
        <dbReference type="ARBA" id="ARBA00022989"/>
    </source>
</evidence>
<dbReference type="PRINTS" id="PR01078">
    <property type="entry name" value="AMINACHANNEL"/>
</dbReference>
<protein>
    <submittedName>
        <fullName evidence="17">Amiloride-sensitive cation channel 5</fullName>
    </submittedName>
</protein>
<keyword evidence="11 13" id="KW-0739">Sodium transport</keyword>
<evidence type="ECO:0000256" key="3">
    <source>
        <dbReference type="ARBA" id="ARBA00022448"/>
    </source>
</evidence>
<evidence type="ECO:0000256" key="12">
    <source>
        <dbReference type="ARBA" id="ARBA00023303"/>
    </source>
</evidence>
<evidence type="ECO:0000256" key="7">
    <source>
        <dbReference type="ARBA" id="ARBA00023053"/>
    </source>
</evidence>
<keyword evidence="7" id="KW-0915">Sodium</keyword>
<evidence type="ECO:0000256" key="9">
    <source>
        <dbReference type="ARBA" id="ARBA00023136"/>
    </source>
</evidence>
<dbReference type="Pfam" id="PF00858">
    <property type="entry name" value="ASC"/>
    <property type="match status" value="1"/>
</dbReference>
<evidence type="ECO:0000313" key="15">
    <source>
        <dbReference type="EMBL" id="VDP01386.1"/>
    </source>
</evidence>
<dbReference type="Gene3D" id="1.10.287.770">
    <property type="entry name" value="YojJ-like"/>
    <property type="match status" value="1"/>
</dbReference>
<keyword evidence="5 13" id="KW-0812">Transmembrane</keyword>
<dbReference type="WBParaSite" id="SBAD_0000366601-mRNA-1">
    <property type="protein sequence ID" value="SBAD_0000366601-mRNA-1"/>
    <property type="gene ID" value="SBAD_0000366601"/>
</dbReference>
<feature type="transmembrane region" description="Helical" evidence="14">
    <location>
        <begin position="62"/>
        <end position="80"/>
    </location>
</feature>
<evidence type="ECO:0000256" key="10">
    <source>
        <dbReference type="ARBA" id="ARBA00023180"/>
    </source>
</evidence>
<gene>
    <name evidence="15" type="ORF">SBAD_LOCUS3508</name>
</gene>
<evidence type="ECO:0000256" key="8">
    <source>
        <dbReference type="ARBA" id="ARBA00023065"/>
    </source>
</evidence>
<accession>A0A183IIR2</accession>
<comment type="similarity">
    <text evidence="2 13">Belongs to the amiloride-sensitive sodium channel (TC 1.A.6) family.</text>
</comment>
<sequence length="536" mass="61913">MCKCALQALVMQRTNVDIGWNTRKISVIQQMKLSRNIEKSVKTVHFDGFDHFHKAQKFVAKFFWMMLFAFSLICVFYEIYRLIWRYNHIPVITTISTRLATSMQLPTIEICLPVIIGQKHLDNIPHGADVAEAISRSMMSASPVEIHRILTPPNYSVTWASQESEELFQAVFPDERTLPFAQILELNNTTETVLSLDLNDMNKVYKMFMQMGFSIREVFLECMFYNNIYKRLDCEDIITEIFNPRFGKCFLIPPGKLKQTFPGEALMLFIDSQVSNYPASEFLRQTTAGLTVVLHHQYLYAPYTTREVHVQPGMFNKITILPEYHKYLSTKGNQRIVERRSCTSDDEGDLSLFLLNYTISSCVFDVVQRTVIAHCNCYLPQDQRFVASTVLSLSRMCSLFDVHHCVIPKIHLNDSVRLGMLNSLKRCSARCNFWKYSTRVSTMHMHKPFIDYFLRKNLSLDDVVLLQIAFEDLRYTALDQQWATDIHGLISDVGGQVGLWIGGCMVTIIQLLIVVCIAVVNYFIRMLKQIKIKIGE</sequence>
<dbReference type="PANTHER" id="PTHR11690:SF244">
    <property type="entry name" value="DEGENERIN LIKE"/>
    <property type="match status" value="1"/>
</dbReference>
<keyword evidence="8 13" id="KW-0406">Ion transport</keyword>
<evidence type="ECO:0000256" key="13">
    <source>
        <dbReference type="RuleBase" id="RU000679"/>
    </source>
</evidence>
<dbReference type="Proteomes" id="UP000270296">
    <property type="component" value="Unassembled WGS sequence"/>
</dbReference>
<dbReference type="GO" id="GO:0015280">
    <property type="term" value="F:ligand-gated sodium channel activity"/>
    <property type="evidence" value="ECO:0007669"/>
    <property type="project" value="TreeGrafter"/>
</dbReference>
<evidence type="ECO:0000256" key="11">
    <source>
        <dbReference type="ARBA" id="ARBA00023201"/>
    </source>
</evidence>
<keyword evidence="3 13" id="KW-0813">Transport</keyword>
<evidence type="ECO:0000256" key="14">
    <source>
        <dbReference type="SAM" id="Phobius"/>
    </source>
</evidence>
<evidence type="ECO:0000313" key="16">
    <source>
        <dbReference type="Proteomes" id="UP000270296"/>
    </source>
</evidence>